<dbReference type="PATRIC" id="fig|1321820.3.peg.1333"/>
<dbReference type="NCBIfam" id="TIGR02937">
    <property type="entry name" value="sigma70-ECF"/>
    <property type="match status" value="1"/>
</dbReference>
<dbReference type="InterPro" id="IPR053812">
    <property type="entry name" value="HTH_Sigma70_ECF-like"/>
</dbReference>
<dbReference type="RefSeq" id="WP_021752920.1">
    <property type="nucleotide sequence ID" value="NZ_KI271828.1"/>
</dbReference>
<evidence type="ECO:0000313" key="2">
    <source>
        <dbReference type="EMBL" id="ERK56420.1"/>
    </source>
</evidence>
<keyword evidence="3" id="KW-1185">Reference proteome</keyword>
<accession>U2Q0Z0</accession>
<proteinExistence type="predicted"/>
<feature type="domain" description="RNA polymerase sigma-70 ECF-like HTH" evidence="1">
    <location>
        <begin position="64"/>
        <end position="164"/>
    </location>
</feature>
<dbReference type="EMBL" id="AWVP01000092">
    <property type="protein sequence ID" value="ERK56420.1"/>
    <property type="molecule type" value="Genomic_DNA"/>
</dbReference>
<dbReference type="AlphaFoldDB" id="U2Q0Z0"/>
<dbReference type="GO" id="GO:0006352">
    <property type="term" value="P:DNA-templated transcription initiation"/>
    <property type="evidence" value="ECO:0007669"/>
    <property type="project" value="InterPro"/>
</dbReference>
<name>U2Q0Z0_9BACL</name>
<sequence>MKNYALSDEQESRFLEVVEEHSSLITIALRKLNIPVNLRDEFYTFGLEGLLVSFLILEEGEIEKQDFERFAYVAIKRKIIDEIRRRNRKKEVAFDFVENSKLFISPNMDMVKFEFYNGFLEVLSPKEKKFFLAYLKTLNVKETAKNLKISKSNAYRLIETIKLKGAKYMFVK</sequence>
<dbReference type="InterPro" id="IPR014284">
    <property type="entry name" value="RNA_pol_sigma-70_dom"/>
</dbReference>
<dbReference type="eggNOG" id="ENOG5030PB1">
    <property type="taxonomic scope" value="Bacteria"/>
</dbReference>
<evidence type="ECO:0000259" key="1">
    <source>
        <dbReference type="Pfam" id="PF07638"/>
    </source>
</evidence>
<gene>
    <name evidence="2" type="ORF">HMPREF1983_01381</name>
</gene>
<protein>
    <submittedName>
        <fullName evidence="2">RNA polymerase sigma factor, sigma-70 family</fullName>
    </submittedName>
</protein>
<comment type="caution">
    <text evidence="2">The sequence shown here is derived from an EMBL/GenBank/DDBJ whole genome shotgun (WGS) entry which is preliminary data.</text>
</comment>
<dbReference type="GO" id="GO:0003700">
    <property type="term" value="F:DNA-binding transcription factor activity"/>
    <property type="evidence" value="ECO:0007669"/>
    <property type="project" value="InterPro"/>
</dbReference>
<dbReference type="Pfam" id="PF07638">
    <property type="entry name" value="Sigma70_ECF"/>
    <property type="match status" value="1"/>
</dbReference>
<dbReference type="Proteomes" id="UP000016637">
    <property type="component" value="Unassembled WGS sequence"/>
</dbReference>
<organism evidence="2 3">
    <name type="scientific">Gemella bergeri ATCC 700627</name>
    <dbReference type="NCBI Taxonomy" id="1321820"/>
    <lineage>
        <taxon>Bacteria</taxon>
        <taxon>Bacillati</taxon>
        <taxon>Bacillota</taxon>
        <taxon>Bacilli</taxon>
        <taxon>Bacillales</taxon>
        <taxon>Gemellaceae</taxon>
        <taxon>Gemella</taxon>
    </lineage>
</organism>
<evidence type="ECO:0000313" key="3">
    <source>
        <dbReference type="Proteomes" id="UP000016637"/>
    </source>
</evidence>
<dbReference type="HOGENOM" id="CLU_1523038_0_0_9"/>
<reference evidence="2 3" key="1">
    <citation type="submission" date="2013-08" db="EMBL/GenBank/DDBJ databases">
        <authorList>
            <person name="Weinstock G."/>
            <person name="Sodergren E."/>
            <person name="Wylie T."/>
            <person name="Fulton L."/>
            <person name="Fulton R."/>
            <person name="Fronick C."/>
            <person name="O'Laughlin M."/>
            <person name="Godfrey J."/>
            <person name="Miner T."/>
            <person name="Herter B."/>
            <person name="Appelbaum E."/>
            <person name="Cordes M."/>
            <person name="Lek S."/>
            <person name="Wollam A."/>
            <person name="Pepin K.H."/>
            <person name="Palsikar V.B."/>
            <person name="Mitreva M."/>
            <person name="Wilson R.K."/>
        </authorList>
    </citation>
    <scope>NUCLEOTIDE SEQUENCE [LARGE SCALE GENOMIC DNA]</scope>
    <source>
        <strain evidence="2 3">ATCC 700627</strain>
    </source>
</reference>